<evidence type="ECO:0000313" key="1">
    <source>
        <dbReference type="EMBL" id="AJW79340.1"/>
    </source>
</evidence>
<dbReference type="Proteomes" id="UP000032604">
    <property type="component" value="Chromosome"/>
</dbReference>
<dbReference type="AlphaFoldDB" id="A0A0D5CJ58"/>
<dbReference type="EMBL" id="CP011043">
    <property type="protein sequence ID" value="AJW79340.1"/>
    <property type="molecule type" value="Genomic_DNA"/>
</dbReference>
<gene>
    <name evidence="2" type="ORF">DZF93_03965</name>
    <name evidence="1" type="ORF">VO01_09575</name>
</gene>
<proteinExistence type="predicted"/>
<dbReference type="EMBL" id="QWEA01000088">
    <property type="protein sequence ID" value="RIJ44127.1"/>
    <property type="molecule type" value="Genomic_DNA"/>
</dbReference>
<sequence>MKTITEGATVAYVVPDGLTAQYAELGSAGKAFSWSATTYTRACVVTDHQSGSSIAPSDDPYVIKSW</sequence>
<accession>A0A0D5CJ58</accession>
<evidence type="ECO:0000313" key="3">
    <source>
        <dbReference type="Proteomes" id="UP000032604"/>
    </source>
</evidence>
<dbReference type="PATRIC" id="fig|33014.5.peg.1976"/>
<dbReference type="Proteomes" id="UP000266634">
    <property type="component" value="Unassembled WGS sequence"/>
</dbReference>
<reference evidence="2 4" key="2">
    <citation type="submission" date="2018-08" db="EMBL/GenBank/DDBJ databases">
        <title>Genome Sequence of Clavibacter michiganensis Subspecies type strains, and the Atypical Peach-Colored Strains Isolated from Tomato.</title>
        <authorList>
            <person name="Osdaghi E."/>
            <person name="Portier P."/>
            <person name="Briand M."/>
            <person name="Jacques M.-A."/>
        </authorList>
    </citation>
    <scope>NUCLEOTIDE SEQUENCE [LARGE SCALE GENOMIC DNA]</scope>
    <source>
        <strain evidence="2 4">CFBP 6488</strain>
    </source>
</reference>
<dbReference type="HOGENOM" id="CLU_2823344_0_0_11"/>
<evidence type="ECO:0000313" key="2">
    <source>
        <dbReference type="EMBL" id="RIJ44127.1"/>
    </source>
</evidence>
<protein>
    <submittedName>
        <fullName evidence="1">Uncharacterized protein</fullName>
    </submittedName>
</protein>
<evidence type="ECO:0000313" key="4">
    <source>
        <dbReference type="Proteomes" id="UP000266634"/>
    </source>
</evidence>
<organism evidence="1 3">
    <name type="scientific">Clavibacter michiganensis subsp. insidiosus</name>
    <dbReference type="NCBI Taxonomy" id="33014"/>
    <lineage>
        <taxon>Bacteria</taxon>
        <taxon>Bacillati</taxon>
        <taxon>Actinomycetota</taxon>
        <taxon>Actinomycetes</taxon>
        <taxon>Micrococcales</taxon>
        <taxon>Microbacteriaceae</taxon>
        <taxon>Clavibacter</taxon>
    </lineage>
</organism>
<name>A0A0D5CJ58_9MICO</name>
<dbReference type="KEGG" id="cmh:VO01_09575"/>
<reference evidence="1 3" key="1">
    <citation type="journal article" date="2015" name="Genome Announc.">
        <title>Complete Genome Sequence of Clavibacter michiganensis subsp. insidiosus R1-1 Using PacBio Single-Molecule Real-Time Technology.</title>
        <authorList>
            <person name="Lu Y."/>
            <person name="Samac D.A."/>
            <person name="Glazebrook J."/>
            <person name="Ishimaru C.A."/>
        </authorList>
    </citation>
    <scope>NUCLEOTIDE SEQUENCE [LARGE SCALE GENOMIC DNA]</scope>
    <source>
        <strain evidence="1 3">R1-1</strain>
    </source>
</reference>